<feature type="region of interest" description="Disordered" evidence="1">
    <location>
        <begin position="344"/>
        <end position="407"/>
    </location>
</feature>
<dbReference type="PROSITE" id="PS51257">
    <property type="entry name" value="PROKAR_LIPOPROTEIN"/>
    <property type="match status" value="1"/>
</dbReference>
<dbReference type="PANTHER" id="PTHR40269">
    <property type="entry name" value="OUTER MEMBRANE PROTEIN-RELATED"/>
    <property type="match status" value="1"/>
</dbReference>
<comment type="caution">
    <text evidence="3">The sequence shown here is derived from an EMBL/GenBank/DDBJ whole genome shotgun (WGS) entry which is preliminary data.</text>
</comment>
<dbReference type="Proteomes" id="UP001082899">
    <property type="component" value="Unassembled WGS sequence"/>
</dbReference>
<protein>
    <submittedName>
        <fullName evidence="3">DUF3300 domain-containing protein</fullName>
    </submittedName>
</protein>
<dbReference type="InterPro" id="IPR021728">
    <property type="entry name" value="DUF3300"/>
</dbReference>
<reference evidence="3" key="1">
    <citation type="submission" date="2022-11" db="EMBL/GenBank/DDBJ databases">
        <title>Robbsia betulipollinis sp. nov., isolated from pollen of birch (Betula pendula).</title>
        <authorList>
            <person name="Shi H."/>
            <person name="Ambika Manirajan B."/>
            <person name="Ratering S."/>
            <person name="Geissler-Plaum R."/>
            <person name="Schnell S."/>
        </authorList>
    </citation>
    <scope>NUCLEOTIDE SEQUENCE</scope>
    <source>
        <strain evidence="3">Bb-Pol-6</strain>
    </source>
</reference>
<dbReference type="EMBL" id="JAPMXC010000010">
    <property type="protein sequence ID" value="MCY0389001.1"/>
    <property type="molecule type" value="Genomic_DNA"/>
</dbReference>
<feature type="compositionally biased region" description="Low complexity" evidence="1">
    <location>
        <begin position="527"/>
        <end position="556"/>
    </location>
</feature>
<feature type="chain" id="PRO_5046194170" evidence="2">
    <location>
        <begin position="26"/>
        <end position="592"/>
    </location>
</feature>
<feature type="compositionally biased region" description="Low complexity" evidence="1">
    <location>
        <begin position="427"/>
        <end position="436"/>
    </location>
</feature>
<feature type="signal peptide" evidence="2">
    <location>
        <begin position="1"/>
        <end position="25"/>
    </location>
</feature>
<feature type="compositionally biased region" description="Low complexity" evidence="1">
    <location>
        <begin position="388"/>
        <end position="402"/>
    </location>
</feature>
<sequence>MKPNRTRPERLLMASSLIVGMLAMAGCGKQGDAPAGGASGPQPVSGVSAAPAAPAAYVPPTADRLYQMVAPIALFPDKLIAQVLAGATYPGQITDADAWLVRNPSLQGDALQQAANAQPWDVGVKSLTAFPAVLDQMTKNLAWTTVLGEAYVNDPADVMNAIQVMRQRARQSGNLKTSARLRVDVAQRAVPAAGAGAWRVPPPPETIEIVPAQPDVVYVPAYDPAVAYGEPVARYPGYVYREPRHDTGEWVSAGVLTFGAGVAIGAALQHRDGWGWHAWGMNWGGPASGGPAPGGFPGPNGGPGGPGGPGGRGGSPDWRPPAVVYHNTTYVSRSSTVVHQIVNQYGPVTPGNNGNRGRGDAAQAPAAGAAPTSPGNPGNPGNPGGRPAGAAGPGATANPMAGQRANPMVGMTVPRFNAHDASAGARAPAAAGFPAPVRSTPGGATPATVPGQAAPGRPMRSLPTQPATPSRFGPIARPVVPAPVAPNAPAHPVMPGRPAGPVQPAAPARPHTQPAPPHAPERNVADAHAPLAHPPTHAAAPERAAPPAHVAAPAHAAAHEAAHVTPPPAAREVPHPHEEAHPPHRKDEPHPG</sequence>
<keyword evidence="2" id="KW-0732">Signal</keyword>
<keyword evidence="4" id="KW-1185">Reference proteome</keyword>
<evidence type="ECO:0000256" key="2">
    <source>
        <dbReference type="SAM" id="SignalP"/>
    </source>
</evidence>
<feature type="compositionally biased region" description="Gly residues" evidence="1">
    <location>
        <begin position="285"/>
        <end position="314"/>
    </location>
</feature>
<dbReference type="PANTHER" id="PTHR40269:SF1">
    <property type="entry name" value="OUTER MEMBRANE PROTEIN"/>
    <property type="match status" value="1"/>
</dbReference>
<gene>
    <name evidence="3" type="ORF">OVY01_17755</name>
</gene>
<feature type="compositionally biased region" description="Basic and acidic residues" evidence="1">
    <location>
        <begin position="572"/>
        <end position="592"/>
    </location>
</feature>
<accession>A0ABT3ZR12</accession>
<feature type="compositionally biased region" description="Low complexity" evidence="1">
    <location>
        <begin position="351"/>
        <end position="376"/>
    </location>
</feature>
<evidence type="ECO:0000313" key="4">
    <source>
        <dbReference type="Proteomes" id="UP001082899"/>
    </source>
</evidence>
<name>A0ABT3ZR12_9BURK</name>
<feature type="region of interest" description="Disordered" evidence="1">
    <location>
        <begin position="427"/>
        <end position="592"/>
    </location>
</feature>
<evidence type="ECO:0000256" key="1">
    <source>
        <dbReference type="SAM" id="MobiDB-lite"/>
    </source>
</evidence>
<dbReference type="Pfam" id="PF11737">
    <property type="entry name" value="DUF3300"/>
    <property type="match status" value="1"/>
</dbReference>
<proteinExistence type="predicted"/>
<evidence type="ECO:0000313" key="3">
    <source>
        <dbReference type="EMBL" id="MCY0389001.1"/>
    </source>
</evidence>
<feature type="region of interest" description="Disordered" evidence="1">
    <location>
        <begin position="285"/>
        <end position="322"/>
    </location>
</feature>
<organism evidence="3 4">
    <name type="scientific">Robbsia betulipollinis</name>
    <dbReference type="NCBI Taxonomy" id="2981849"/>
    <lineage>
        <taxon>Bacteria</taxon>
        <taxon>Pseudomonadati</taxon>
        <taxon>Pseudomonadota</taxon>
        <taxon>Betaproteobacteria</taxon>
        <taxon>Burkholderiales</taxon>
        <taxon>Burkholderiaceae</taxon>
        <taxon>Robbsia</taxon>
    </lineage>
</organism>
<dbReference type="RefSeq" id="WP_267848902.1">
    <property type="nucleotide sequence ID" value="NZ_JAPMXC010000010.1"/>
</dbReference>